<dbReference type="Proteomes" id="UP000887565">
    <property type="component" value="Unplaced"/>
</dbReference>
<evidence type="ECO:0000313" key="2">
    <source>
        <dbReference type="WBParaSite" id="nRc.2.0.1.t23315-RA"/>
    </source>
</evidence>
<organism evidence="1 2">
    <name type="scientific">Romanomermis culicivorax</name>
    <name type="common">Nematode worm</name>
    <dbReference type="NCBI Taxonomy" id="13658"/>
    <lineage>
        <taxon>Eukaryota</taxon>
        <taxon>Metazoa</taxon>
        <taxon>Ecdysozoa</taxon>
        <taxon>Nematoda</taxon>
        <taxon>Enoplea</taxon>
        <taxon>Dorylaimia</taxon>
        <taxon>Mermithida</taxon>
        <taxon>Mermithoidea</taxon>
        <taxon>Mermithidae</taxon>
        <taxon>Romanomermis</taxon>
    </lineage>
</organism>
<evidence type="ECO:0000313" key="1">
    <source>
        <dbReference type="Proteomes" id="UP000887565"/>
    </source>
</evidence>
<protein>
    <submittedName>
        <fullName evidence="2">Uncharacterized protein</fullName>
    </submittedName>
</protein>
<dbReference type="AlphaFoldDB" id="A0A915JBZ4"/>
<keyword evidence="1" id="KW-1185">Reference proteome</keyword>
<sequence length="114" mass="12527">MSLKETVIRIKESGHRSNPDPVGSIIQDTNPLKHFFGSGPNIIKKSEEKRENRLRLPPGILGGIYYYCFVLCPPLSLLTDPVPSHGPTWSPARLSNAPPPHAHLSLVTVPAWIG</sequence>
<dbReference type="WBParaSite" id="nRc.2.0.1.t23315-RA">
    <property type="protein sequence ID" value="nRc.2.0.1.t23315-RA"/>
    <property type="gene ID" value="nRc.2.0.1.g23315"/>
</dbReference>
<name>A0A915JBZ4_ROMCU</name>
<proteinExistence type="predicted"/>
<reference evidence="2" key="1">
    <citation type="submission" date="2022-11" db="UniProtKB">
        <authorList>
            <consortium name="WormBaseParasite"/>
        </authorList>
    </citation>
    <scope>IDENTIFICATION</scope>
</reference>
<accession>A0A915JBZ4</accession>